<dbReference type="EMBL" id="JANHAX010000005">
    <property type="protein sequence ID" value="MDQ2091362.1"/>
    <property type="molecule type" value="Genomic_DNA"/>
</dbReference>
<evidence type="ECO:0000313" key="3">
    <source>
        <dbReference type="EMBL" id="MDQ2091362.1"/>
    </source>
</evidence>
<dbReference type="Pfam" id="PF04233">
    <property type="entry name" value="Phage_Mu_F"/>
    <property type="match status" value="1"/>
</dbReference>
<evidence type="ECO:0000259" key="1">
    <source>
        <dbReference type="Pfam" id="PF04233"/>
    </source>
</evidence>
<organism evidence="3 4">
    <name type="scientific">Marimonas arenosa</name>
    <dbReference type="NCBI Taxonomy" id="1795305"/>
    <lineage>
        <taxon>Bacteria</taxon>
        <taxon>Pseudomonadati</taxon>
        <taxon>Pseudomonadota</taxon>
        <taxon>Alphaproteobacteria</taxon>
        <taxon>Rhodobacterales</taxon>
        <taxon>Paracoccaceae</taxon>
        <taxon>Marimonas</taxon>
    </lineage>
</organism>
<keyword evidence="4" id="KW-1185">Reference proteome</keyword>
<dbReference type="AlphaFoldDB" id="A0AAE3WEQ3"/>
<dbReference type="GO" id="GO:0004530">
    <property type="term" value="F:deoxyribonuclease I activity"/>
    <property type="evidence" value="ECO:0007669"/>
    <property type="project" value="InterPro"/>
</dbReference>
<proteinExistence type="predicted"/>
<feature type="domain" description="CdiA toxin EC869-like" evidence="2">
    <location>
        <begin position="374"/>
        <end position="495"/>
    </location>
</feature>
<dbReference type="RefSeq" id="WP_306736652.1">
    <property type="nucleotide sequence ID" value="NZ_JANHAX010000005.1"/>
</dbReference>
<sequence>MEARPLSRKADIPGLAALQRQFATNLDFADQINVDLLLRFTRDGFQVPLSAADLADVSSEKAAAIQAWSERLETIWADHGERPSRFNSVRRAMEKNLITSFSGLINERRQRALGIDQYIWRSRDDDKVRHVHAEHDDKVFDWDYPPETGHPGQAYNCRCVAEPYLLDEPVCEPDFVAAQVAHGRGVDAGVWEAIKDTLADIWQTLNEIPDNLAWVTRLGVLSARERFGTLSDEEQAELDEMRQAVEDHIEEIKAFWRDFPETAKAFAEYAYAVETRPGMVMDEYARCRATLAQVEEAARERAYLNTLIALNLAPAGLAAKLLRRRGRRGDTSDPDRLRDELLDEAQNARRLPSDPDWDIIDNPGIRWGGPIKEQGGPWEDHLERLGGLGDRTPDNFKTFDFFDRDAGIATSAKTLDTRAPGYVDRPSRIYGALKRYIDQIDGFDGSNLNAFPLDPDEIDFKRLELAIPNDTTPEQFTQIQRAIDYAESLGIEVRVRRIQ</sequence>
<accession>A0AAE3WEQ3</accession>
<reference evidence="3" key="2">
    <citation type="submission" date="2023-02" db="EMBL/GenBank/DDBJ databases">
        <title>'Rhodoalgimonas zhirmunskyi' gen. nov., isolated from a red alga.</title>
        <authorList>
            <person name="Nedashkovskaya O.I."/>
            <person name="Otstavnykh N.Y."/>
            <person name="Bystritskaya E.P."/>
            <person name="Balabanova L.A."/>
            <person name="Isaeva M.P."/>
        </authorList>
    </citation>
    <scope>NUCLEOTIDE SEQUENCE</scope>
    <source>
        <strain evidence="3">KCTC 52189</strain>
    </source>
</reference>
<dbReference type="Pfam" id="PF21111">
    <property type="entry name" value="CDI_toxin_EC869_like"/>
    <property type="match status" value="1"/>
</dbReference>
<evidence type="ECO:0000313" key="4">
    <source>
        <dbReference type="Proteomes" id="UP001226762"/>
    </source>
</evidence>
<feature type="domain" description="Phage head morphogenesis" evidence="1">
    <location>
        <begin position="92"/>
        <end position="161"/>
    </location>
</feature>
<name>A0AAE3WEQ3_9RHOB</name>
<protein>
    <submittedName>
        <fullName evidence="3">Phage minor head protein</fullName>
    </submittedName>
</protein>
<evidence type="ECO:0000259" key="2">
    <source>
        <dbReference type="Pfam" id="PF21111"/>
    </source>
</evidence>
<dbReference type="InterPro" id="IPR033799">
    <property type="entry name" value="CdiA_EC869-like"/>
</dbReference>
<dbReference type="CDD" id="cd13444">
    <property type="entry name" value="CDI_toxin_EC869_like"/>
    <property type="match status" value="1"/>
</dbReference>
<dbReference type="Gene3D" id="3.40.1350.110">
    <property type="match status" value="1"/>
</dbReference>
<gene>
    <name evidence="3" type="ORF">NO357_15790</name>
</gene>
<reference evidence="3" key="1">
    <citation type="submission" date="2022-07" db="EMBL/GenBank/DDBJ databases">
        <authorList>
            <person name="Otstavnykh N."/>
            <person name="Isaeva M."/>
            <person name="Bystritskaya E."/>
        </authorList>
    </citation>
    <scope>NUCLEOTIDE SEQUENCE</scope>
    <source>
        <strain evidence="3">KCTC 52189</strain>
    </source>
</reference>
<dbReference type="InterPro" id="IPR006528">
    <property type="entry name" value="Phage_head_morphogenesis_dom"/>
</dbReference>
<comment type="caution">
    <text evidence="3">The sequence shown here is derived from an EMBL/GenBank/DDBJ whole genome shotgun (WGS) entry which is preliminary data.</text>
</comment>
<dbReference type="Proteomes" id="UP001226762">
    <property type="component" value="Unassembled WGS sequence"/>
</dbReference>